<evidence type="ECO:0000256" key="4">
    <source>
        <dbReference type="SAM" id="Phobius"/>
    </source>
</evidence>
<keyword evidence="4" id="KW-0812">Transmembrane</keyword>
<evidence type="ECO:0000256" key="2">
    <source>
        <dbReference type="ARBA" id="ARBA00022741"/>
    </source>
</evidence>
<dbReference type="Pfam" id="PF08245">
    <property type="entry name" value="Mur_ligase_M"/>
    <property type="match status" value="1"/>
</dbReference>
<evidence type="ECO:0000256" key="1">
    <source>
        <dbReference type="ARBA" id="ARBA00022598"/>
    </source>
</evidence>
<dbReference type="AlphaFoldDB" id="A0A6G5QHD9"/>
<evidence type="ECO:0000313" key="7">
    <source>
        <dbReference type="Proteomes" id="UP000503264"/>
    </source>
</evidence>
<sequence length="476" mass="54165">MSLFSQEFFNVAAACFVLSLGFYVITCFQWFSYRVERVLFHFTKPAWHVFFFIIPVVLFYTTGRYFFIYFCFAYLPALFLWHKKLDKKLVFTGRIKRFFAILIIALIVQNLLYFIANKPNSDIILPLVMSLVLSHFLEKFNSFKFQQKANEKLNGIKNLKIIMITASYGKTSIKNFLYEILKDDFVVYKTPRSVNTLVGIIKDINENLDKNTQIYIAEAGARQSGDIAEISSFLNPQIVVVGEIGAQHIEYFKSIENVRATKLEALKSSRLDMAFLHSSTLKEQGSGVEIYDRDLGEISATLDGLEFKLESIAFKTTLLGKFNASNLAVCIKVARCLGLSDDKISKKLSHLKNVEHRLERMDAKNKIIIDDSFNGNFAGMSASYELVATYNGRKVLITPGIVESTSDENEKLSRIINEIFDVVMISSALNAQALLKHLHKPQIVIIKDKSKMQELLSEHTRSGDLILFSNDAPSFM</sequence>
<proteinExistence type="predicted"/>
<evidence type="ECO:0000259" key="5">
    <source>
        <dbReference type="Pfam" id="PF08245"/>
    </source>
</evidence>
<keyword evidence="4" id="KW-0472">Membrane</keyword>
<dbReference type="InterPro" id="IPR051046">
    <property type="entry name" value="MurCDEF_CellWall_CoF430Synth"/>
</dbReference>
<dbReference type="InterPro" id="IPR036565">
    <property type="entry name" value="Mur-like_cat_sf"/>
</dbReference>
<keyword evidence="4" id="KW-1133">Transmembrane helix</keyword>
<evidence type="ECO:0000256" key="3">
    <source>
        <dbReference type="ARBA" id="ARBA00022840"/>
    </source>
</evidence>
<feature type="transmembrane region" description="Helical" evidence="4">
    <location>
        <begin position="7"/>
        <end position="31"/>
    </location>
</feature>
<organism evidence="6 7">
    <name type="scientific">Campylobacter mucosalis CCUG 21559</name>
    <dbReference type="NCBI Taxonomy" id="1032067"/>
    <lineage>
        <taxon>Bacteria</taxon>
        <taxon>Pseudomonadati</taxon>
        <taxon>Campylobacterota</taxon>
        <taxon>Epsilonproteobacteria</taxon>
        <taxon>Campylobacterales</taxon>
        <taxon>Campylobacteraceae</taxon>
        <taxon>Campylobacter</taxon>
    </lineage>
</organism>
<feature type="transmembrane region" description="Helical" evidence="4">
    <location>
        <begin position="98"/>
        <end position="116"/>
    </location>
</feature>
<dbReference type="PANTHER" id="PTHR43024">
    <property type="entry name" value="UDP-N-ACETYLMURAMOYL-TRIPEPTIDE--D-ALANYL-D-ALANINE LIGASE"/>
    <property type="match status" value="1"/>
</dbReference>
<dbReference type="Proteomes" id="UP000503264">
    <property type="component" value="Chromosome"/>
</dbReference>
<dbReference type="PANTHER" id="PTHR43024:SF1">
    <property type="entry name" value="UDP-N-ACETYLMURAMOYL-TRIPEPTIDE--D-ALANYL-D-ALANINE LIGASE"/>
    <property type="match status" value="1"/>
</dbReference>
<gene>
    <name evidence="6" type="primary">murF</name>
    <name evidence="6" type="ORF">CMUC_1349</name>
</gene>
<keyword evidence="3" id="KW-0067">ATP-binding</keyword>
<dbReference type="InterPro" id="IPR013221">
    <property type="entry name" value="Mur_ligase_cen"/>
</dbReference>
<dbReference type="RefSeq" id="WP_171993956.1">
    <property type="nucleotide sequence ID" value="NZ_CP012542.1"/>
</dbReference>
<keyword evidence="2" id="KW-0547">Nucleotide-binding</keyword>
<dbReference type="GO" id="GO:0005524">
    <property type="term" value="F:ATP binding"/>
    <property type="evidence" value="ECO:0007669"/>
    <property type="project" value="UniProtKB-KW"/>
</dbReference>
<protein>
    <submittedName>
        <fullName evidence="6">D-alanyl-D-alanine-adding enzyme</fullName>
        <ecNumber evidence="6">6.3.2.10</ecNumber>
    </submittedName>
</protein>
<dbReference type="EMBL" id="CP012542">
    <property type="protein sequence ID" value="QCD45113.1"/>
    <property type="molecule type" value="Genomic_DNA"/>
</dbReference>
<dbReference type="SUPFAM" id="SSF53244">
    <property type="entry name" value="MurD-like peptide ligases, peptide-binding domain"/>
    <property type="match status" value="1"/>
</dbReference>
<accession>A0A6G5QHD9</accession>
<dbReference type="InterPro" id="IPR036615">
    <property type="entry name" value="Mur_ligase_C_dom_sf"/>
</dbReference>
<name>A0A6G5QHD9_9BACT</name>
<dbReference type="GO" id="GO:0047480">
    <property type="term" value="F:UDP-N-acetylmuramoyl-tripeptide-D-alanyl-D-alanine ligase activity"/>
    <property type="evidence" value="ECO:0007669"/>
    <property type="project" value="UniProtKB-EC"/>
</dbReference>
<dbReference type="Gene3D" id="3.40.1190.10">
    <property type="entry name" value="Mur-like, catalytic domain"/>
    <property type="match status" value="1"/>
</dbReference>
<keyword evidence="1 6" id="KW-0436">Ligase</keyword>
<evidence type="ECO:0000313" key="6">
    <source>
        <dbReference type="EMBL" id="QCD45113.1"/>
    </source>
</evidence>
<reference evidence="6 7" key="1">
    <citation type="submission" date="2016-07" db="EMBL/GenBank/DDBJ databases">
        <title>Comparative genomics of the Campylobacter concisus group.</title>
        <authorList>
            <person name="Miller W.G."/>
            <person name="Yee E."/>
            <person name="Chapman M.H."/>
            <person name="Huynh S."/>
            <person name="Bono J.L."/>
            <person name="On S.L.W."/>
            <person name="StLeger J."/>
            <person name="Foster G."/>
            <person name="Parker C.T."/>
        </authorList>
    </citation>
    <scope>NUCLEOTIDE SEQUENCE [LARGE SCALE GENOMIC DNA]</scope>
    <source>
        <strain evidence="6 7">CCUG 21559</strain>
    </source>
</reference>
<dbReference type="Gene3D" id="3.90.190.20">
    <property type="entry name" value="Mur ligase, C-terminal domain"/>
    <property type="match status" value="1"/>
</dbReference>
<keyword evidence="7" id="KW-1185">Reference proteome</keyword>
<feature type="transmembrane region" description="Helical" evidence="4">
    <location>
        <begin position="51"/>
        <end position="77"/>
    </location>
</feature>
<feature type="domain" description="Mur ligase central" evidence="5">
    <location>
        <begin position="164"/>
        <end position="333"/>
    </location>
</feature>
<dbReference type="SUPFAM" id="SSF53623">
    <property type="entry name" value="MurD-like peptide ligases, catalytic domain"/>
    <property type="match status" value="1"/>
</dbReference>
<dbReference type="EC" id="6.3.2.10" evidence="6"/>